<dbReference type="EMBL" id="MGIR01000004">
    <property type="protein sequence ID" value="OGM91053.1"/>
    <property type="molecule type" value="Genomic_DNA"/>
</dbReference>
<dbReference type="STRING" id="1802557.A3A20_00455"/>
<proteinExistence type="predicted"/>
<dbReference type="AlphaFoldDB" id="A0A1F8DQZ8"/>
<evidence type="ECO:0000313" key="2">
    <source>
        <dbReference type="Proteomes" id="UP000178946"/>
    </source>
</evidence>
<reference evidence="1 2" key="1">
    <citation type="journal article" date="2016" name="Nat. Commun.">
        <title>Thousands of microbial genomes shed light on interconnected biogeochemical processes in an aquifer system.</title>
        <authorList>
            <person name="Anantharaman K."/>
            <person name="Brown C.T."/>
            <person name="Hug L.A."/>
            <person name="Sharon I."/>
            <person name="Castelle C.J."/>
            <person name="Probst A.J."/>
            <person name="Thomas B.C."/>
            <person name="Singh A."/>
            <person name="Wilkins M.J."/>
            <person name="Karaoz U."/>
            <person name="Brodie E.L."/>
            <person name="Williams K.H."/>
            <person name="Hubbard S.S."/>
            <person name="Banfield J.F."/>
        </authorList>
    </citation>
    <scope>NUCLEOTIDE SEQUENCE [LARGE SCALE GENOMIC DNA]</scope>
</reference>
<comment type="caution">
    <text evidence="1">The sequence shown here is derived from an EMBL/GenBank/DDBJ whole genome shotgun (WGS) entry which is preliminary data.</text>
</comment>
<name>A0A1F8DQZ8_9BACT</name>
<dbReference type="Proteomes" id="UP000178946">
    <property type="component" value="Unassembled WGS sequence"/>
</dbReference>
<evidence type="ECO:0008006" key="3">
    <source>
        <dbReference type="Google" id="ProtNLM"/>
    </source>
</evidence>
<gene>
    <name evidence="1" type="ORF">A3A20_00455</name>
</gene>
<protein>
    <recommendedName>
        <fullName evidence="3">Type 4 fimbrial biogenesis protein PilX N-terminal domain-containing protein</fullName>
    </recommendedName>
</protein>
<accession>A0A1F8DQZ8</accession>
<organism evidence="1 2">
    <name type="scientific">Candidatus Wolfebacteria bacterium RIFCSPLOWO2_01_FULL_45_19</name>
    <dbReference type="NCBI Taxonomy" id="1802557"/>
    <lineage>
        <taxon>Bacteria</taxon>
        <taxon>Candidatus Wolfeibacteriota</taxon>
    </lineage>
</organism>
<evidence type="ECO:0000313" key="1">
    <source>
        <dbReference type="EMBL" id="OGM91053.1"/>
    </source>
</evidence>
<sequence>MNYKKGQALIMTVMVLSGIMVGTTVIAGTLIKNQIRQTVGVVQSNQAIYAADAGLEWELYRFFVNNAEPKPSIGGASIQTCSPVGTRCAGFESKIRSIGTAGRTSRAFEAIFE</sequence>